<keyword evidence="4" id="KW-1185">Reference proteome</keyword>
<dbReference type="EMBL" id="PGOL01000335">
    <property type="protein sequence ID" value="PKI72231.1"/>
    <property type="molecule type" value="Genomic_DNA"/>
</dbReference>
<dbReference type="SUPFAM" id="SSF51197">
    <property type="entry name" value="Clavaminate synthase-like"/>
    <property type="match status" value="1"/>
</dbReference>
<name>A0A2I0KUT7_PUNGR</name>
<dbReference type="InterPro" id="IPR050231">
    <property type="entry name" value="Iron_ascorbate_oxido_reductase"/>
</dbReference>
<feature type="region of interest" description="Disordered" evidence="1">
    <location>
        <begin position="162"/>
        <end position="188"/>
    </location>
</feature>
<dbReference type="PANTHER" id="PTHR47990">
    <property type="entry name" value="2-OXOGLUTARATE (2OG) AND FE(II)-DEPENDENT OXYGENASE SUPERFAMILY PROTEIN-RELATED"/>
    <property type="match status" value="1"/>
</dbReference>
<accession>A0A2I0KUT7</accession>
<reference evidence="3 4" key="1">
    <citation type="submission" date="2017-11" db="EMBL/GenBank/DDBJ databases">
        <title>De-novo sequencing of pomegranate (Punica granatum L.) genome.</title>
        <authorList>
            <person name="Akparov Z."/>
            <person name="Amiraslanov A."/>
            <person name="Hajiyeva S."/>
            <person name="Abbasov M."/>
            <person name="Kaur K."/>
            <person name="Hamwieh A."/>
            <person name="Solovyev V."/>
            <person name="Salamov A."/>
            <person name="Braich B."/>
            <person name="Kosarev P."/>
            <person name="Mahmoud A."/>
            <person name="Hajiyev E."/>
            <person name="Babayeva S."/>
            <person name="Izzatullayeva V."/>
            <person name="Mammadov A."/>
            <person name="Mammadov A."/>
            <person name="Sharifova S."/>
            <person name="Ojaghi J."/>
            <person name="Eynullazada K."/>
            <person name="Bayramov B."/>
            <person name="Abdulazimova A."/>
            <person name="Shahmuradov I."/>
        </authorList>
    </citation>
    <scope>NUCLEOTIDE SEQUENCE [LARGE SCALE GENOMIC DNA]</scope>
    <source>
        <strain evidence="4">cv. AG2017</strain>
        <tissue evidence="3">Leaf</tissue>
    </source>
</reference>
<dbReference type="InterPro" id="IPR027443">
    <property type="entry name" value="IPNS-like_sf"/>
</dbReference>
<organism evidence="3 4">
    <name type="scientific">Punica granatum</name>
    <name type="common">Pomegranate</name>
    <dbReference type="NCBI Taxonomy" id="22663"/>
    <lineage>
        <taxon>Eukaryota</taxon>
        <taxon>Viridiplantae</taxon>
        <taxon>Streptophyta</taxon>
        <taxon>Embryophyta</taxon>
        <taxon>Tracheophyta</taxon>
        <taxon>Spermatophyta</taxon>
        <taxon>Magnoliopsida</taxon>
        <taxon>eudicotyledons</taxon>
        <taxon>Gunneridae</taxon>
        <taxon>Pentapetalae</taxon>
        <taxon>rosids</taxon>
        <taxon>malvids</taxon>
        <taxon>Myrtales</taxon>
        <taxon>Lythraceae</taxon>
        <taxon>Punica</taxon>
    </lineage>
</organism>
<dbReference type="InterPro" id="IPR044861">
    <property type="entry name" value="IPNS-like_FE2OG_OXY"/>
</dbReference>
<comment type="caution">
    <text evidence="3">The sequence shown here is derived from an EMBL/GenBank/DDBJ whole genome shotgun (WGS) entry which is preliminary data.</text>
</comment>
<evidence type="ECO:0000313" key="3">
    <source>
        <dbReference type="EMBL" id="PKI72231.1"/>
    </source>
</evidence>
<dbReference type="PROSITE" id="PS51471">
    <property type="entry name" value="FE2OG_OXY"/>
    <property type="match status" value="1"/>
</dbReference>
<evidence type="ECO:0000259" key="2">
    <source>
        <dbReference type="PROSITE" id="PS51471"/>
    </source>
</evidence>
<proteinExistence type="predicted"/>
<dbReference type="InterPro" id="IPR005123">
    <property type="entry name" value="Oxoglu/Fe-dep_dioxygenase_dom"/>
</dbReference>
<evidence type="ECO:0000313" key="4">
    <source>
        <dbReference type="Proteomes" id="UP000233551"/>
    </source>
</evidence>
<gene>
    <name evidence="3" type="ORF">CRG98_007368</name>
</gene>
<evidence type="ECO:0000256" key="1">
    <source>
        <dbReference type="SAM" id="MobiDB-lite"/>
    </source>
</evidence>
<sequence>MAEDLGLDQEQKDSYLSESTGFVRVYRYPCCPTGSGNNNWGMDVHTDSSVLTILCQDLVGGLEVSREGEWIRVRPIPGTLIVNLGDMMQAISNDEYKSAIHRVRISERHDRISIGYFVFPGEGVVIRSSNYQPFKYSEFRAQVQMDVKMLGFKVGLERFKIKPNSDDNNNNNNNNNNNSKGISSHFQG</sequence>
<dbReference type="AlphaFoldDB" id="A0A2I0KUT7"/>
<dbReference type="Pfam" id="PF03171">
    <property type="entry name" value="2OG-FeII_Oxy"/>
    <property type="match status" value="1"/>
</dbReference>
<feature type="domain" description="Fe2OG dioxygenase" evidence="2">
    <location>
        <begin position="19"/>
        <end position="120"/>
    </location>
</feature>
<protein>
    <recommendedName>
        <fullName evidence="2">Fe2OG dioxygenase domain-containing protein</fullName>
    </recommendedName>
</protein>
<dbReference type="PRINTS" id="PR00682">
    <property type="entry name" value="IPNSYNTHASE"/>
</dbReference>
<dbReference type="Gene3D" id="2.60.120.330">
    <property type="entry name" value="B-lactam Antibiotic, Isopenicillin N Synthase, Chain"/>
    <property type="match status" value="1"/>
</dbReference>
<feature type="compositionally biased region" description="Low complexity" evidence="1">
    <location>
        <begin position="166"/>
        <end position="179"/>
    </location>
</feature>
<dbReference type="STRING" id="22663.A0A2I0KUT7"/>
<dbReference type="Proteomes" id="UP000233551">
    <property type="component" value="Unassembled WGS sequence"/>
</dbReference>